<comment type="caution">
    <text evidence="3">The sequence shown here is derived from an EMBL/GenBank/DDBJ whole genome shotgun (WGS) entry which is preliminary data.</text>
</comment>
<organism evidence="3 4">
    <name type="scientific">Niallia hominis</name>
    <dbReference type="NCBI Taxonomy" id="3133173"/>
    <lineage>
        <taxon>Bacteria</taxon>
        <taxon>Bacillati</taxon>
        <taxon>Bacillota</taxon>
        <taxon>Bacilli</taxon>
        <taxon>Bacillales</taxon>
        <taxon>Bacillaceae</taxon>
        <taxon>Niallia</taxon>
    </lineage>
</organism>
<keyword evidence="2" id="KW-0472">Membrane</keyword>
<protein>
    <submittedName>
        <fullName evidence="3">DUF6241 domain-containing protein</fullName>
    </submittedName>
</protein>
<dbReference type="EMBL" id="JBBMFN010000027">
    <property type="protein sequence ID" value="MEQ2466447.1"/>
    <property type="molecule type" value="Genomic_DNA"/>
</dbReference>
<evidence type="ECO:0000256" key="1">
    <source>
        <dbReference type="SAM" id="MobiDB-lite"/>
    </source>
</evidence>
<keyword evidence="2" id="KW-0812">Transmembrane</keyword>
<dbReference type="Pfam" id="PF19754">
    <property type="entry name" value="DUF6241"/>
    <property type="match status" value="1"/>
</dbReference>
<reference evidence="3 4" key="1">
    <citation type="submission" date="2024-03" db="EMBL/GenBank/DDBJ databases">
        <title>Human intestinal bacterial collection.</title>
        <authorList>
            <person name="Pauvert C."/>
            <person name="Hitch T.C.A."/>
            <person name="Clavel T."/>
        </authorList>
    </citation>
    <scope>NUCLEOTIDE SEQUENCE [LARGE SCALE GENOMIC DNA]</scope>
    <source>
        <strain evidence="3 4">CLA-SR-H024</strain>
    </source>
</reference>
<sequence>MKNKFAIIIFVSLVVVGTGVYFFSSNDTDFEVKSEPEKRMTVNSEKDDKSEEIHNNDSTTSTDPEADLELISEFPNNMTELEIQDAIHKMSHTKVYADEKWGSIEPTQGRIARLLEVIKENTDVYENSRLYLSILERWQENDFSNAVEDHNDIWNLQDGTIGKATRLLTEEEME</sequence>
<feature type="transmembrane region" description="Helical" evidence="2">
    <location>
        <begin position="5"/>
        <end position="24"/>
    </location>
</feature>
<evidence type="ECO:0000256" key="2">
    <source>
        <dbReference type="SAM" id="Phobius"/>
    </source>
</evidence>
<accession>A0ABV1EZA1</accession>
<feature type="compositionally biased region" description="Basic and acidic residues" evidence="1">
    <location>
        <begin position="34"/>
        <end position="55"/>
    </location>
</feature>
<dbReference type="RefSeq" id="WP_051640969.1">
    <property type="nucleotide sequence ID" value="NZ_JBBMFN010000027.1"/>
</dbReference>
<feature type="region of interest" description="Disordered" evidence="1">
    <location>
        <begin position="34"/>
        <end position="64"/>
    </location>
</feature>
<proteinExistence type="predicted"/>
<keyword evidence="4" id="KW-1185">Reference proteome</keyword>
<gene>
    <name evidence="3" type="ORF">WMO63_12295</name>
</gene>
<evidence type="ECO:0000313" key="3">
    <source>
        <dbReference type="EMBL" id="MEQ2466447.1"/>
    </source>
</evidence>
<evidence type="ECO:0000313" key="4">
    <source>
        <dbReference type="Proteomes" id="UP001465426"/>
    </source>
</evidence>
<dbReference type="InterPro" id="IPR046208">
    <property type="entry name" value="DUF6241"/>
</dbReference>
<keyword evidence="2" id="KW-1133">Transmembrane helix</keyword>
<name>A0ABV1EZA1_9BACI</name>
<dbReference type="Proteomes" id="UP001465426">
    <property type="component" value="Unassembled WGS sequence"/>
</dbReference>